<dbReference type="Proteomes" id="UP000028045">
    <property type="component" value="Unassembled WGS sequence"/>
</dbReference>
<comment type="subcellular location">
    <subcellularLocation>
        <location evidence="1">Nucleus</location>
    </subcellularLocation>
</comment>
<dbReference type="SUPFAM" id="SSF57959">
    <property type="entry name" value="Leucine zipper domain"/>
    <property type="match status" value="1"/>
</dbReference>
<dbReference type="EMBL" id="KL648431">
    <property type="protein sequence ID" value="KEY70649.1"/>
    <property type="molecule type" value="Genomic_DNA"/>
</dbReference>
<evidence type="ECO:0000313" key="9">
    <source>
        <dbReference type="Proteomes" id="UP000028045"/>
    </source>
</evidence>
<evidence type="ECO:0000256" key="2">
    <source>
        <dbReference type="ARBA" id="ARBA00007163"/>
    </source>
</evidence>
<sequence length="375" mass="41496">MAIAIALLRLRTYYPSHCKTKTFLAPKDSDEGKQQNDAQEKAKIRRAQVRKAQIQHRQRKANYVQQLEKDLSDLRESIAQTQRDSLALAKENDAMKEVLKGTETRESLASQYMISPPTSAETQTLSVASPNPDMLLRPMEAQNLDAEPGDQETYPELFGDINVDDITVTLSIDETLGTPCFYISSSPSNTSAPSATSPSNIDIIDPGQLTPAQEQMAINFILALEHVCWDHYVEEHVAAVADQLEDAGGHALMASAYCVTHVPTTDYAAARHDCSQQQQPPDLQWQSPGLTLHTLYGIAQSLNLGGDLEITPVQAWFELSSRYPPSLLLQLDIMEALKREFNGLVRCVYYGAVISRLDFETVVDRVLGPPVLPAT</sequence>
<dbReference type="InterPro" id="IPR050936">
    <property type="entry name" value="AP-1-like"/>
</dbReference>
<keyword evidence="4" id="KW-0238">DNA-binding</keyword>
<evidence type="ECO:0000256" key="6">
    <source>
        <dbReference type="ARBA" id="ARBA00023242"/>
    </source>
</evidence>
<dbReference type="GO" id="GO:0090575">
    <property type="term" value="C:RNA polymerase II transcription regulator complex"/>
    <property type="evidence" value="ECO:0007669"/>
    <property type="project" value="TreeGrafter"/>
</dbReference>
<dbReference type="PANTHER" id="PTHR40621:SF11">
    <property type="entry name" value="TRANSCRIPTION FACTOR KAPC-RELATED"/>
    <property type="match status" value="1"/>
</dbReference>
<keyword evidence="3" id="KW-0805">Transcription regulation</keyword>
<feature type="coiled-coil region" evidence="7">
    <location>
        <begin position="57"/>
        <end position="84"/>
    </location>
</feature>
<protein>
    <recommendedName>
        <fullName evidence="10">BZIP domain-containing protein</fullName>
    </recommendedName>
</protein>
<dbReference type="CDD" id="cd14688">
    <property type="entry name" value="bZIP_YAP"/>
    <property type="match status" value="1"/>
</dbReference>
<dbReference type="Gene3D" id="1.20.5.170">
    <property type="match status" value="1"/>
</dbReference>
<proteinExistence type="inferred from homology"/>
<dbReference type="GO" id="GO:0001228">
    <property type="term" value="F:DNA-binding transcription activator activity, RNA polymerase II-specific"/>
    <property type="evidence" value="ECO:0007669"/>
    <property type="project" value="TreeGrafter"/>
</dbReference>
<dbReference type="PANTHER" id="PTHR40621">
    <property type="entry name" value="TRANSCRIPTION FACTOR KAPC-RELATED"/>
    <property type="match status" value="1"/>
</dbReference>
<dbReference type="AlphaFoldDB" id="A0A084AZC0"/>
<evidence type="ECO:0000256" key="3">
    <source>
        <dbReference type="ARBA" id="ARBA00023015"/>
    </source>
</evidence>
<accession>A0A084AZC0</accession>
<dbReference type="HOGENOM" id="CLU_036934_3_0_1"/>
<keyword evidence="5" id="KW-0804">Transcription</keyword>
<name>A0A084AZC0_STACB</name>
<keyword evidence="9" id="KW-1185">Reference proteome</keyword>
<dbReference type="InterPro" id="IPR046347">
    <property type="entry name" value="bZIP_sf"/>
</dbReference>
<dbReference type="GO" id="GO:0000976">
    <property type="term" value="F:transcription cis-regulatory region binding"/>
    <property type="evidence" value="ECO:0007669"/>
    <property type="project" value="InterPro"/>
</dbReference>
<comment type="similarity">
    <text evidence="2">Belongs to the bZIP family.</text>
</comment>
<keyword evidence="6" id="KW-0539">Nucleus</keyword>
<gene>
    <name evidence="8" type="ORF">S7711_02252</name>
</gene>
<reference evidence="8 9" key="1">
    <citation type="journal article" date="2014" name="BMC Genomics">
        <title>Comparative genome sequencing reveals chemotype-specific gene clusters in the toxigenic black mold Stachybotrys.</title>
        <authorList>
            <person name="Semeiks J."/>
            <person name="Borek D."/>
            <person name="Otwinowski Z."/>
            <person name="Grishin N.V."/>
        </authorList>
    </citation>
    <scope>NUCLEOTIDE SEQUENCE [LARGE SCALE GENOMIC DNA]</scope>
    <source>
        <strain evidence="9">CBS 109288 / IBT 7711</strain>
    </source>
</reference>
<dbReference type="OrthoDB" id="5218140at2759"/>
<evidence type="ECO:0000256" key="1">
    <source>
        <dbReference type="ARBA" id="ARBA00004123"/>
    </source>
</evidence>
<keyword evidence="7" id="KW-0175">Coiled coil</keyword>
<evidence type="ECO:0008006" key="10">
    <source>
        <dbReference type="Google" id="ProtNLM"/>
    </source>
</evidence>
<evidence type="ECO:0000256" key="4">
    <source>
        <dbReference type="ARBA" id="ARBA00023125"/>
    </source>
</evidence>
<organism evidence="8 9">
    <name type="scientific">Stachybotrys chartarum (strain CBS 109288 / IBT 7711)</name>
    <name type="common">Toxic black mold</name>
    <name type="synonym">Stilbospora chartarum</name>
    <dbReference type="NCBI Taxonomy" id="1280523"/>
    <lineage>
        <taxon>Eukaryota</taxon>
        <taxon>Fungi</taxon>
        <taxon>Dikarya</taxon>
        <taxon>Ascomycota</taxon>
        <taxon>Pezizomycotina</taxon>
        <taxon>Sordariomycetes</taxon>
        <taxon>Hypocreomycetidae</taxon>
        <taxon>Hypocreales</taxon>
        <taxon>Stachybotryaceae</taxon>
        <taxon>Stachybotrys</taxon>
    </lineage>
</organism>
<evidence type="ECO:0000256" key="7">
    <source>
        <dbReference type="SAM" id="Coils"/>
    </source>
</evidence>
<evidence type="ECO:0000256" key="5">
    <source>
        <dbReference type="ARBA" id="ARBA00023163"/>
    </source>
</evidence>
<evidence type="ECO:0000313" key="8">
    <source>
        <dbReference type="EMBL" id="KEY70649.1"/>
    </source>
</evidence>